<evidence type="ECO:0000259" key="5">
    <source>
        <dbReference type="Pfam" id="PF00884"/>
    </source>
</evidence>
<dbReference type="GO" id="GO:0004065">
    <property type="term" value="F:arylsulfatase activity"/>
    <property type="evidence" value="ECO:0007669"/>
    <property type="project" value="UniProtKB-EC"/>
</dbReference>
<dbReference type="PANTHER" id="PTHR42693:SF53">
    <property type="entry name" value="ENDO-4-O-SULFATASE"/>
    <property type="match status" value="1"/>
</dbReference>
<reference evidence="7" key="1">
    <citation type="submission" date="2017-02" db="EMBL/GenBank/DDBJ databases">
        <title>Comparative genomics and description of representatives of a novel lineage of planctomycetes thriving in anoxic sediments.</title>
        <authorList>
            <person name="Spring S."/>
            <person name="Bunk B."/>
            <person name="Sproer C."/>
            <person name="Klenk H.-P."/>
        </authorList>
    </citation>
    <scope>NUCLEOTIDE SEQUENCE [LARGE SCALE GENOMIC DNA]</scope>
    <source>
        <strain evidence="7">L21-RPul-D3</strain>
    </source>
</reference>
<dbReference type="InterPro" id="IPR017850">
    <property type="entry name" value="Alkaline_phosphatase_core_sf"/>
</dbReference>
<evidence type="ECO:0000256" key="3">
    <source>
        <dbReference type="ARBA" id="ARBA00022801"/>
    </source>
</evidence>
<dbReference type="EMBL" id="CP019633">
    <property type="protein sequence ID" value="AQQ09402.1"/>
    <property type="molecule type" value="Genomic_DNA"/>
</dbReference>
<sequence length="493" mass="56820">MDFKSVGRRNFLKSAAFGIASASLSKQAFSASGNSHSLRPKDLKNKPNILWVYLEDTNPWMSCYGDNTIKTPNIDKLAERGVRFNRAYMPAPVCSPTRSALITGMYQTSIAAHEHYSSFSSWRGSEMETWHPNHIGVRTLPEIFKAAGYYTFNEGKNHYNFVFSDEDLYDRKGDNGFKGAENGTEWTNRADGQPFFGQIQLRGGKKGSSPKRVSPEDVTVPPYYPDHPVYRKEIAHHYDTILKMDEILGDIIRRLKEDGLYENTAVFFFSDHGMCLPRHKQFVYEGGIRAPLIAAGPDIPANKVRNDLVSGLDISGAALKLAGIEIPDHMHAKDLFADDFHREFVFSARDRCDYTLDRIRAVVGKRYKYIRNFMTDRPYLQPQYRDEHNYMKVLRKLHEEGRLNEVQDRFACERRPAEELYDLKQDPYETVNLVHSWKKEHALALAKMRDALYRWILETDDKGRFPETDEALKAVIDRWGSEKTSCPEYNRVK</sequence>
<evidence type="ECO:0000256" key="2">
    <source>
        <dbReference type="ARBA" id="ARBA00022723"/>
    </source>
</evidence>
<protein>
    <submittedName>
        <fullName evidence="6">Arylsulfatase</fullName>
        <ecNumber evidence="6">3.1.6.1</ecNumber>
    </submittedName>
</protein>
<dbReference type="InterPro" id="IPR000917">
    <property type="entry name" value="Sulfatase_N"/>
</dbReference>
<keyword evidence="4" id="KW-0106">Calcium</keyword>
<dbReference type="STRING" id="1940790.L21SP3_01206"/>
<dbReference type="EC" id="3.1.6.1" evidence="6"/>
<dbReference type="InterPro" id="IPR050738">
    <property type="entry name" value="Sulfatase"/>
</dbReference>
<dbReference type="InterPro" id="IPR024607">
    <property type="entry name" value="Sulfatase_CS"/>
</dbReference>
<dbReference type="AlphaFoldDB" id="A0A1Q2HPL2"/>
<proteinExistence type="inferred from homology"/>
<dbReference type="PROSITE" id="PS51318">
    <property type="entry name" value="TAT"/>
    <property type="match status" value="1"/>
</dbReference>
<comment type="similarity">
    <text evidence="1">Belongs to the sulfatase family.</text>
</comment>
<feature type="domain" description="Sulfatase N-terminal" evidence="5">
    <location>
        <begin position="47"/>
        <end position="324"/>
    </location>
</feature>
<dbReference type="PROSITE" id="PS00523">
    <property type="entry name" value="SULFATASE_1"/>
    <property type="match status" value="1"/>
</dbReference>
<dbReference type="Proteomes" id="UP000188273">
    <property type="component" value="Chromosome"/>
</dbReference>
<evidence type="ECO:0000313" key="6">
    <source>
        <dbReference type="EMBL" id="AQQ09402.1"/>
    </source>
</evidence>
<organism evidence="6 7">
    <name type="scientific">Sedimentisphaera cyanobacteriorum</name>
    <dbReference type="NCBI Taxonomy" id="1940790"/>
    <lineage>
        <taxon>Bacteria</taxon>
        <taxon>Pseudomonadati</taxon>
        <taxon>Planctomycetota</taxon>
        <taxon>Phycisphaerae</taxon>
        <taxon>Sedimentisphaerales</taxon>
        <taxon>Sedimentisphaeraceae</taxon>
        <taxon>Sedimentisphaera</taxon>
    </lineage>
</organism>
<dbReference type="SUPFAM" id="SSF53649">
    <property type="entry name" value="Alkaline phosphatase-like"/>
    <property type="match status" value="1"/>
</dbReference>
<dbReference type="OrthoDB" id="9763613at2"/>
<dbReference type="KEGG" id="pbu:L21SP3_01206"/>
<evidence type="ECO:0000313" key="7">
    <source>
        <dbReference type="Proteomes" id="UP000188273"/>
    </source>
</evidence>
<dbReference type="PANTHER" id="PTHR42693">
    <property type="entry name" value="ARYLSULFATASE FAMILY MEMBER"/>
    <property type="match status" value="1"/>
</dbReference>
<dbReference type="Gene3D" id="3.40.720.10">
    <property type="entry name" value="Alkaline Phosphatase, subunit A"/>
    <property type="match status" value="1"/>
</dbReference>
<evidence type="ECO:0000256" key="4">
    <source>
        <dbReference type="ARBA" id="ARBA00022837"/>
    </source>
</evidence>
<evidence type="ECO:0000256" key="1">
    <source>
        <dbReference type="ARBA" id="ARBA00008779"/>
    </source>
</evidence>
<keyword evidence="7" id="KW-1185">Reference proteome</keyword>
<gene>
    <name evidence="6" type="primary">atsA_15</name>
    <name evidence="6" type="ORF">L21SP3_01206</name>
</gene>
<name>A0A1Q2HPL2_9BACT</name>
<dbReference type="Pfam" id="PF00884">
    <property type="entry name" value="Sulfatase"/>
    <property type="match status" value="1"/>
</dbReference>
<dbReference type="RefSeq" id="WP_077540000.1">
    <property type="nucleotide sequence ID" value="NZ_CP019633.1"/>
</dbReference>
<accession>A0A1Q2HPL2</accession>
<dbReference type="CDD" id="cd16027">
    <property type="entry name" value="SGSH"/>
    <property type="match status" value="1"/>
</dbReference>
<dbReference type="GO" id="GO:0046872">
    <property type="term" value="F:metal ion binding"/>
    <property type="evidence" value="ECO:0007669"/>
    <property type="project" value="UniProtKB-KW"/>
</dbReference>
<keyword evidence="2" id="KW-0479">Metal-binding</keyword>
<keyword evidence="3 6" id="KW-0378">Hydrolase</keyword>
<dbReference type="InterPro" id="IPR006311">
    <property type="entry name" value="TAT_signal"/>
</dbReference>